<comment type="caution">
    <text evidence="1">The sequence shown here is derived from an EMBL/GenBank/DDBJ whole genome shotgun (WGS) entry which is preliminary data.</text>
</comment>
<reference evidence="1" key="1">
    <citation type="journal article" date="2023" name="Front. Microbiol.">
        <title>Isolation of Brucella inopinata from a White's tree frog (Litoria caerulea): pose exotic frogs a potential risk to human health?</title>
        <authorList>
            <person name="Scholz H.C."/>
            <person name="Heckers K.O."/>
            <person name="Appelt S."/>
            <person name="Geier-Doemling D."/>
            <person name="Schlegel P."/>
            <person name="Wattam A.R."/>
        </authorList>
    </citation>
    <scope>NUCLEOTIDE SEQUENCE</scope>
    <source>
        <strain evidence="1">FO700662</strain>
    </source>
</reference>
<dbReference type="RefSeq" id="WP_081456434.1">
    <property type="nucleotide sequence ID" value="NZ_JARQXC010000020.1"/>
</dbReference>
<dbReference type="AlphaFoldDB" id="A0AAW7BDG5"/>
<evidence type="ECO:0008006" key="3">
    <source>
        <dbReference type="Google" id="ProtNLM"/>
    </source>
</evidence>
<gene>
    <name evidence="1" type="ORF">P8A28_13170</name>
</gene>
<evidence type="ECO:0000313" key="2">
    <source>
        <dbReference type="Proteomes" id="UP001171122"/>
    </source>
</evidence>
<name>A0AAW7BDG5_9HYPH</name>
<accession>A0AAW7BDG5</accession>
<keyword evidence="2" id="KW-1185">Reference proteome</keyword>
<protein>
    <recommendedName>
        <fullName evidence="3">Transposase</fullName>
    </recommendedName>
</protein>
<proteinExistence type="predicted"/>
<organism evidence="1 2">
    <name type="scientific">Brucella inopinata</name>
    <dbReference type="NCBI Taxonomy" id="1218315"/>
    <lineage>
        <taxon>Bacteria</taxon>
        <taxon>Pseudomonadati</taxon>
        <taxon>Pseudomonadota</taxon>
        <taxon>Alphaproteobacteria</taxon>
        <taxon>Hyphomicrobiales</taxon>
        <taxon>Brucellaceae</taxon>
        <taxon>Brucella/Ochrobactrum group</taxon>
        <taxon>Brucella</taxon>
    </lineage>
</organism>
<dbReference type="EMBL" id="JARQXC010000020">
    <property type="protein sequence ID" value="MDL2333869.1"/>
    <property type="molecule type" value="Genomic_DNA"/>
</dbReference>
<sequence>MGDKVSKTGRKISYQLDFKYLYFCTVSIVLSELSKLSEITCPEHIPKRGSQFRGQDMRKNKEIERFRRLCFSRNFIKVRQNRTCTGRGRRYVLCGVRHEAGLEML</sequence>
<evidence type="ECO:0000313" key="1">
    <source>
        <dbReference type="EMBL" id="MDL2333869.1"/>
    </source>
</evidence>
<dbReference type="Proteomes" id="UP001171122">
    <property type="component" value="Unassembled WGS sequence"/>
</dbReference>